<evidence type="ECO:0000313" key="2">
    <source>
        <dbReference type="Proteomes" id="UP000018412"/>
    </source>
</evidence>
<comment type="caution">
    <text evidence="1">The sequence shown here is derived from an EMBL/GenBank/DDBJ whole genome shotgun (WGS) entry which is preliminary data.</text>
</comment>
<dbReference type="EMBL" id="AYHA01000051">
    <property type="protein sequence ID" value="ESS02036.1"/>
    <property type="molecule type" value="Genomic_DNA"/>
</dbReference>
<name>A0A829M1F2_LIMFE</name>
<accession>A0A829M1F2</accession>
<reference evidence="2" key="1">
    <citation type="submission" date="2013-10" db="EMBL/GenBank/DDBJ databases">
        <title>Draft genome sequence of Lactobacillus fermentum NB-22.</title>
        <authorList>
            <person name="Chaplin A.V."/>
            <person name="Shkoporov A.N."/>
            <person name="Khokhlova E.V."/>
            <person name="Efimov B.A."/>
            <person name="Kafarskaia L.I."/>
        </authorList>
    </citation>
    <scope>NUCLEOTIDE SEQUENCE [LARGE SCALE GENOMIC DNA]</scope>
    <source>
        <strain evidence="2">NB-22</strain>
    </source>
</reference>
<dbReference type="Proteomes" id="UP000018412">
    <property type="component" value="Unassembled WGS sequence"/>
</dbReference>
<evidence type="ECO:0000313" key="1">
    <source>
        <dbReference type="EMBL" id="ESS02036.1"/>
    </source>
</evidence>
<sequence length="136" mass="16030">MLNGLALLGFSNIEDIKRMTLREYQLRLEAYQIRRVNEQENLAILAWWIQSVQATKGSPKHPKPVFGEFQDFFDVQKQIDQVRSVFEEDYKPHSHTTRVIDRAKIFNRRLEEFKKLKAAGKIIPWKERGMDNGGKL</sequence>
<protein>
    <submittedName>
        <fullName evidence="1">Uncharacterized protein</fullName>
    </submittedName>
</protein>
<dbReference type="AlphaFoldDB" id="A0A829M1F2"/>
<organism evidence="1 2">
    <name type="scientific">Limosilactobacillus fermentum NB-22</name>
    <dbReference type="NCBI Taxonomy" id="1408443"/>
    <lineage>
        <taxon>Bacteria</taxon>
        <taxon>Bacillati</taxon>
        <taxon>Bacillota</taxon>
        <taxon>Bacilli</taxon>
        <taxon>Lactobacillales</taxon>
        <taxon>Lactobacillaceae</taxon>
        <taxon>Limosilactobacillus</taxon>
    </lineage>
</organism>
<proteinExistence type="predicted"/>
<reference evidence="1 2" key="2">
    <citation type="journal article" date="2015" name="Genome Announc.">
        <title>Draft Genome Sequence of Lactobacillus fermentum NB-22.</title>
        <authorList>
            <person name="Chaplin A.V."/>
            <person name="Shkoporov A.N."/>
            <person name="Efimov B.A."/>
            <person name="Pikina A.P."/>
            <person name="Borisova O.Y."/>
            <person name="Gladko I.A."/>
            <person name="Postnikova E.A."/>
            <person name="Lordkipanidze A.E."/>
            <person name="Kafarskaia L.I."/>
        </authorList>
    </citation>
    <scope>NUCLEOTIDE SEQUENCE [LARGE SCALE GENOMIC DNA]</scope>
    <source>
        <strain evidence="1 2">NB-22</strain>
    </source>
</reference>
<gene>
    <name evidence="1" type="ORF">NB22_01445</name>
</gene>